<gene>
    <name evidence="2" type="ORF">TsFJ059_004429</name>
</gene>
<dbReference type="EMBL" id="JAIMJC010000002">
    <property type="protein sequence ID" value="KAH0529720.1"/>
    <property type="molecule type" value="Genomic_DNA"/>
</dbReference>
<feature type="compositionally biased region" description="Polar residues" evidence="1">
    <location>
        <begin position="90"/>
        <end position="101"/>
    </location>
</feature>
<sequence length="277" mass="31296">MWLTPTTPNHHLYCAGRKHLKNPTIMAHSTRRTSEISYHSFRDAELVDPLSSPPSTSRGRQPTRSPRSPRSPREQSPAIVKVQRKDSGYESHTSSPRTSATYIRPKPSRRTTGLSTYGTSSTQSLRSRIRPPIHRPATSQTSVSYQLRTVEAANQMSYYQFGAPDLEEVTETSQEAQNTVLPPQTTHYWTSDRTRRLEYAAIDAASKGVKGWFRRNLLPDCFASKGRHVAFDDDTGSVRRYRLDLEDDQEEKCASGCPASSSRKGRFSIRIHRKSVA</sequence>
<name>A0A9P8HIN3_9HYPO</name>
<dbReference type="Proteomes" id="UP000826573">
    <property type="component" value="Unassembled WGS sequence"/>
</dbReference>
<feature type="region of interest" description="Disordered" evidence="1">
    <location>
        <begin position="44"/>
        <end position="141"/>
    </location>
</feature>
<feature type="compositionally biased region" description="Low complexity" evidence="1">
    <location>
        <begin position="53"/>
        <end position="68"/>
    </location>
</feature>
<reference evidence="2 3" key="1">
    <citation type="submission" date="2021-08" db="EMBL/GenBank/DDBJ databases">
        <title>The highly contiguous genome resource for Trichoderma semiorbis FJ059, a fungal antagonistic to plant pathogens.</title>
        <authorList>
            <person name="Liu T."/>
        </authorList>
    </citation>
    <scope>NUCLEOTIDE SEQUENCE [LARGE SCALE GENOMIC DNA]</scope>
    <source>
        <strain evidence="2 3">FJ059</strain>
    </source>
</reference>
<accession>A0A9P8HIN3</accession>
<evidence type="ECO:0000313" key="3">
    <source>
        <dbReference type="Proteomes" id="UP000826573"/>
    </source>
</evidence>
<proteinExistence type="predicted"/>
<evidence type="ECO:0000256" key="1">
    <source>
        <dbReference type="SAM" id="MobiDB-lite"/>
    </source>
</evidence>
<comment type="caution">
    <text evidence="2">The sequence shown here is derived from an EMBL/GenBank/DDBJ whole genome shotgun (WGS) entry which is preliminary data.</text>
</comment>
<evidence type="ECO:0000313" key="2">
    <source>
        <dbReference type="EMBL" id="KAH0529720.1"/>
    </source>
</evidence>
<feature type="compositionally biased region" description="Low complexity" evidence="1">
    <location>
        <begin position="110"/>
        <end position="125"/>
    </location>
</feature>
<organism evidence="2 3">
    <name type="scientific">Trichoderma semiorbis</name>
    <dbReference type="NCBI Taxonomy" id="1491008"/>
    <lineage>
        <taxon>Eukaryota</taxon>
        <taxon>Fungi</taxon>
        <taxon>Dikarya</taxon>
        <taxon>Ascomycota</taxon>
        <taxon>Pezizomycotina</taxon>
        <taxon>Sordariomycetes</taxon>
        <taxon>Hypocreomycetidae</taxon>
        <taxon>Hypocreales</taxon>
        <taxon>Hypocreaceae</taxon>
        <taxon>Trichoderma</taxon>
    </lineage>
</organism>
<keyword evidence="3" id="KW-1185">Reference proteome</keyword>
<dbReference type="AlphaFoldDB" id="A0A9P8HIN3"/>
<protein>
    <submittedName>
        <fullName evidence="2">Uncharacterized protein</fullName>
    </submittedName>
</protein>